<evidence type="ECO:0000313" key="8">
    <source>
        <dbReference type="EMBL" id="KAF2675278.1"/>
    </source>
</evidence>
<dbReference type="Gene3D" id="3.30.9.10">
    <property type="entry name" value="D-Amino Acid Oxidase, subunit A, domain 2"/>
    <property type="match status" value="1"/>
</dbReference>
<dbReference type="InterPro" id="IPR002938">
    <property type="entry name" value="FAD-bd"/>
</dbReference>
<dbReference type="Pfam" id="PF01494">
    <property type="entry name" value="FAD_binding_3"/>
    <property type="match status" value="1"/>
</dbReference>
<keyword evidence="9" id="KW-1185">Reference proteome</keyword>
<dbReference type="PANTHER" id="PTHR43004">
    <property type="entry name" value="TRK SYSTEM POTASSIUM UPTAKE PROTEIN"/>
    <property type="match status" value="1"/>
</dbReference>
<dbReference type="GO" id="GO:0016709">
    <property type="term" value="F:oxidoreductase activity, acting on paired donors, with incorporation or reduction of molecular oxygen, NAD(P)H as one donor, and incorporation of one atom of oxygen"/>
    <property type="evidence" value="ECO:0007669"/>
    <property type="project" value="UniProtKB-ARBA"/>
</dbReference>
<dbReference type="OrthoDB" id="5325318at2759"/>
<dbReference type="SUPFAM" id="SSF51905">
    <property type="entry name" value="FAD/NAD(P)-binding domain"/>
    <property type="match status" value="1"/>
</dbReference>
<dbReference type="AlphaFoldDB" id="A0A6A6UW34"/>
<evidence type="ECO:0000313" key="9">
    <source>
        <dbReference type="Proteomes" id="UP000799302"/>
    </source>
</evidence>
<keyword evidence="4" id="KW-0560">Oxidoreductase</keyword>
<dbReference type="PRINTS" id="PR00420">
    <property type="entry name" value="RNGMNOXGNASE"/>
</dbReference>
<name>A0A6A6UW34_9PEZI</name>
<dbReference type="Gene3D" id="3.50.50.60">
    <property type="entry name" value="FAD/NAD(P)-binding domain"/>
    <property type="match status" value="1"/>
</dbReference>
<evidence type="ECO:0000256" key="1">
    <source>
        <dbReference type="ARBA" id="ARBA00007801"/>
    </source>
</evidence>
<feature type="domain" description="Phenol hydroxylase-like C-terminal dimerisation" evidence="7">
    <location>
        <begin position="433"/>
        <end position="645"/>
    </location>
</feature>
<dbReference type="GO" id="GO:0071949">
    <property type="term" value="F:FAD binding"/>
    <property type="evidence" value="ECO:0007669"/>
    <property type="project" value="InterPro"/>
</dbReference>
<evidence type="ECO:0000259" key="6">
    <source>
        <dbReference type="Pfam" id="PF01494"/>
    </source>
</evidence>
<dbReference type="PANTHER" id="PTHR43004:SF4">
    <property type="entry name" value="FAD-BINDING DOMAIN-CONTAINING PROTEIN"/>
    <property type="match status" value="1"/>
</dbReference>
<dbReference type="Proteomes" id="UP000799302">
    <property type="component" value="Unassembled WGS sequence"/>
</dbReference>
<comment type="similarity">
    <text evidence="1">Belongs to the PheA/TfdB FAD monooxygenase family.</text>
</comment>
<keyword evidence="3" id="KW-0274">FAD</keyword>
<keyword evidence="2" id="KW-0285">Flavoprotein</keyword>
<dbReference type="InterPro" id="IPR038220">
    <property type="entry name" value="PHOX_C_sf"/>
</dbReference>
<dbReference type="EMBL" id="MU004230">
    <property type="protein sequence ID" value="KAF2675278.1"/>
    <property type="molecule type" value="Genomic_DNA"/>
</dbReference>
<sequence length="649" mass="72343">MKFQSSQEKLEKTKLRRKPTHRNLKRPSTQHSNDEESEPRIVYQVTIVGAGPTGLCLAANLIRCGINVLVIDNRSTRTQTGRADSLLPKTIETLRQMRLSDRLLLKGVKVHETRFWSSSPEEPLHRTMKDVLFPCDQVDTTDPYLLNVHQGFVEEVFLKDMLERGYDVTRNLTFIDYQTAPGNWPIDVICETSNNERIAFQTQYLIGCDGAHSQVAQAMGVRQVGENSGEVWGVIDGILDSTFDFPDLYSKTNVHAQDIGTAILLPRERNMTRMYVELRSDSSEETSSEVLTSAYAVQRAAEIFEPHIPSWRTIDWFGRYQVSRRIASKFSDSPAYPKILLCGDAAHTHSPQTHGLNTGIADAWNLAWKLNLVLRRLAHPTLLATYELERRPIIDNLIDFDHELGDALSAGDPARFLETSLRNARFASGFGADYAPNVLNVPQRGSLLGALRVGSIPPPARASRLVDGCPIDLALDVPVLGQFRIMVFTKALSSASEWLEGVSAHVLSDNSRIGRAARRTNVEYSTQPPFAAVSDDYVRPERYTTVSGLFTAALVLGEGGVEVEELPKLWRESKWAVYVDDVPHLDTKGMTAGEKWLGGMSRSEVAVVVMRPDGVVGTMMRGRGTREFAGKACTLLDEYFEGFMDVDAI</sequence>
<dbReference type="InterPro" id="IPR050641">
    <property type="entry name" value="RIFMO-like"/>
</dbReference>
<proteinExistence type="inferred from homology"/>
<feature type="region of interest" description="Disordered" evidence="5">
    <location>
        <begin position="1"/>
        <end position="37"/>
    </location>
</feature>
<evidence type="ECO:0000259" key="7">
    <source>
        <dbReference type="Pfam" id="PF07976"/>
    </source>
</evidence>
<feature type="compositionally biased region" description="Basic residues" evidence="5">
    <location>
        <begin position="14"/>
        <end position="25"/>
    </location>
</feature>
<dbReference type="InterPro" id="IPR012941">
    <property type="entry name" value="Phe_hydrox_C_dim_dom"/>
</dbReference>
<dbReference type="Pfam" id="PF07976">
    <property type="entry name" value="Phe_hydrox_dim"/>
    <property type="match status" value="1"/>
</dbReference>
<feature type="domain" description="FAD-binding" evidence="6">
    <location>
        <begin position="43"/>
        <end position="400"/>
    </location>
</feature>
<dbReference type="InterPro" id="IPR036188">
    <property type="entry name" value="FAD/NAD-bd_sf"/>
</dbReference>
<organism evidence="8 9">
    <name type="scientific">Microthyrium microscopicum</name>
    <dbReference type="NCBI Taxonomy" id="703497"/>
    <lineage>
        <taxon>Eukaryota</taxon>
        <taxon>Fungi</taxon>
        <taxon>Dikarya</taxon>
        <taxon>Ascomycota</taxon>
        <taxon>Pezizomycotina</taxon>
        <taxon>Dothideomycetes</taxon>
        <taxon>Dothideomycetes incertae sedis</taxon>
        <taxon>Microthyriales</taxon>
        <taxon>Microthyriaceae</taxon>
        <taxon>Microthyrium</taxon>
    </lineage>
</organism>
<dbReference type="SUPFAM" id="SSF54373">
    <property type="entry name" value="FAD-linked reductases, C-terminal domain"/>
    <property type="match status" value="1"/>
</dbReference>
<evidence type="ECO:0000256" key="5">
    <source>
        <dbReference type="SAM" id="MobiDB-lite"/>
    </source>
</evidence>
<protein>
    <submittedName>
        <fullName evidence="8">FAD/NAD(P)-binding domain-containing protein</fullName>
    </submittedName>
</protein>
<gene>
    <name evidence="8" type="ORF">BT63DRAFT_367138</name>
</gene>
<accession>A0A6A6UW34</accession>
<dbReference type="InterPro" id="IPR036249">
    <property type="entry name" value="Thioredoxin-like_sf"/>
</dbReference>
<evidence type="ECO:0000256" key="4">
    <source>
        <dbReference type="ARBA" id="ARBA00023002"/>
    </source>
</evidence>
<dbReference type="SUPFAM" id="SSF52833">
    <property type="entry name" value="Thioredoxin-like"/>
    <property type="match status" value="1"/>
</dbReference>
<evidence type="ECO:0000256" key="3">
    <source>
        <dbReference type="ARBA" id="ARBA00022827"/>
    </source>
</evidence>
<dbReference type="Gene3D" id="3.40.30.20">
    <property type="match status" value="1"/>
</dbReference>
<reference evidence="8" key="1">
    <citation type="journal article" date="2020" name="Stud. Mycol.">
        <title>101 Dothideomycetes genomes: a test case for predicting lifestyles and emergence of pathogens.</title>
        <authorList>
            <person name="Haridas S."/>
            <person name="Albert R."/>
            <person name="Binder M."/>
            <person name="Bloem J."/>
            <person name="Labutti K."/>
            <person name="Salamov A."/>
            <person name="Andreopoulos B."/>
            <person name="Baker S."/>
            <person name="Barry K."/>
            <person name="Bills G."/>
            <person name="Bluhm B."/>
            <person name="Cannon C."/>
            <person name="Castanera R."/>
            <person name="Culley D."/>
            <person name="Daum C."/>
            <person name="Ezra D."/>
            <person name="Gonzalez J."/>
            <person name="Henrissat B."/>
            <person name="Kuo A."/>
            <person name="Liang C."/>
            <person name="Lipzen A."/>
            <person name="Lutzoni F."/>
            <person name="Magnuson J."/>
            <person name="Mondo S."/>
            <person name="Nolan M."/>
            <person name="Ohm R."/>
            <person name="Pangilinan J."/>
            <person name="Park H.-J."/>
            <person name="Ramirez L."/>
            <person name="Alfaro M."/>
            <person name="Sun H."/>
            <person name="Tritt A."/>
            <person name="Yoshinaga Y."/>
            <person name="Zwiers L.-H."/>
            <person name="Turgeon B."/>
            <person name="Goodwin S."/>
            <person name="Spatafora J."/>
            <person name="Crous P."/>
            <person name="Grigoriev I."/>
        </authorList>
    </citation>
    <scope>NUCLEOTIDE SEQUENCE</scope>
    <source>
        <strain evidence="8">CBS 115976</strain>
    </source>
</reference>
<evidence type="ECO:0000256" key="2">
    <source>
        <dbReference type="ARBA" id="ARBA00022630"/>
    </source>
</evidence>